<accession>A0A1A8GJM5</accession>
<organism evidence="1">
    <name type="scientific">Nothobranchius korthausae</name>
    <dbReference type="NCBI Taxonomy" id="1143690"/>
    <lineage>
        <taxon>Eukaryota</taxon>
        <taxon>Metazoa</taxon>
        <taxon>Chordata</taxon>
        <taxon>Craniata</taxon>
        <taxon>Vertebrata</taxon>
        <taxon>Euteleostomi</taxon>
        <taxon>Actinopterygii</taxon>
        <taxon>Neopterygii</taxon>
        <taxon>Teleostei</taxon>
        <taxon>Neoteleostei</taxon>
        <taxon>Acanthomorphata</taxon>
        <taxon>Ovalentaria</taxon>
        <taxon>Atherinomorphae</taxon>
        <taxon>Cyprinodontiformes</taxon>
        <taxon>Nothobranchiidae</taxon>
        <taxon>Nothobranchius</taxon>
    </lineage>
</organism>
<name>A0A1A8GJM5_9TELE</name>
<feature type="non-terminal residue" evidence="1">
    <location>
        <position position="76"/>
    </location>
</feature>
<proteinExistence type="predicted"/>
<dbReference type="AlphaFoldDB" id="A0A1A8GJM5"/>
<gene>
    <name evidence="1" type="primary">Nfu_g_1_015520</name>
</gene>
<sequence>KDVWQQASKALEAGRTGCVMQRKSLFATAVSPDSEGDEISPFARDSSCVFITFHVFRKLRLMSHIVDSFPFQVSVL</sequence>
<protein>
    <submittedName>
        <fullName evidence="1">Uncharacterized protein</fullName>
    </submittedName>
</protein>
<dbReference type="EMBL" id="HAEC01003285">
    <property type="protein sequence ID" value="SBQ71362.1"/>
    <property type="molecule type" value="Transcribed_RNA"/>
</dbReference>
<evidence type="ECO:0000313" key="1">
    <source>
        <dbReference type="EMBL" id="SBQ71362.1"/>
    </source>
</evidence>
<reference evidence="1" key="1">
    <citation type="submission" date="2016-05" db="EMBL/GenBank/DDBJ databases">
        <authorList>
            <person name="Lavstsen T."/>
            <person name="Jespersen J.S."/>
        </authorList>
    </citation>
    <scope>NUCLEOTIDE SEQUENCE</scope>
    <source>
        <tissue evidence="1">Brain</tissue>
    </source>
</reference>
<reference evidence="1" key="2">
    <citation type="submission" date="2016-06" db="EMBL/GenBank/DDBJ databases">
        <title>The genome of a short-lived fish provides insights into sex chromosome evolution and the genetic control of aging.</title>
        <authorList>
            <person name="Reichwald K."/>
            <person name="Felder M."/>
            <person name="Petzold A."/>
            <person name="Koch P."/>
            <person name="Groth M."/>
            <person name="Platzer M."/>
        </authorList>
    </citation>
    <scope>NUCLEOTIDE SEQUENCE</scope>
    <source>
        <tissue evidence="1">Brain</tissue>
    </source>
</reference>
<feature type="non-terminal residue" evidence="1">
    <location>
        <position position="1"/>
    </location>
</feature>